<dbReference type="OrthoDB" id="6435294at2759"/>
<dbReference type="AlphaFoldDB" id="A0A087UXM7"/>
<name>A0A087UXM7_STEMI</name>
<dbReference type="Gene3D" id="3.90.950.10">
    <property type="match status" value="1"/>
</dbReference>
<keyword evidence="1" id="KW-0378">Hydrolase</keyword>
<dbReference type="InterPro" id="IPR029001">
    <property type="entry name" value="ITPase-like_fam"/>
</dbReference>
<reference evidence="2 3" key="1">
    <citation type="submission" date="2013-11" db="EMBL/GenBank/DDBJ databases">
        <title>Genome sequencing of Stegodyphus mimosarum.</title>
        <authorList>
            <person name="Bechsgaard J."/>
        </authorList>
    </citation>
    <scope>NUCLEOTIDE SEQUENCE [LARGE SCALE GENOMIC DNA]</scope>
</reference>
<dbReference type="Proteomes" id="UP000054359">
    <property type="component" value="Unassembled WGS sequence"/>
</dbReference>
<organism evidence="2 3">
    <name type="scientific">Stegodyphus mimosarum</name>
    <name type="common">African social velvet spider</name>
    <dbReference type="NCBI Taxonomy" id="407821"/>
    <lineage>
        <taxon>Eukaryota</taxon>
        <taxon>Metazoa</taxon>
        <taxon>Ecdysozoa</taxon>
        <taxon>Arthropoda</taxon>
        <taxon>Chelicerata</taxon>
        <taxon>Arachnida</taxon>
        <taxon>Araneae</taxon>
        <taxon>Araneomorphae</taxon>
        <taxon>Entelegynae</taxon>
        <taxon>Eresoidea</taxon>
        <taxon>Eresidae</taxon>
        <taxon>Stegodyphus</taxon>
    </lineage>
</organism>
<feature type="non-terminal residue" evidence="2">
    <location>
        <position position="45"/>
    </location>
</feature>
<dbReference type="InterPro" id="IPR003697">
    <property type="entry name" value="Maf-like"/>
</dbReference>
<dbReference type="SUPFAM" id="SSF52972">
    <property type="entry name" value="ITPase-like"/>
    <property type="match status" value="1"/>
</dbReference>
<dbReference type="GO" id="GO:0047429">
    <property type="term" value="F:nucleoside triphosphate diphosphatase activity"/>
    <property type="evidence" value="ECO:0007669"/>
    <property type="project" value="InterPro"/>
</dbReference>
<evidence type="ECO:0000313" key="2">
    <source>
        <dbReference type="EMBL" id="KFM82116.1"/>
    </source>
</evidence>
<accession>A0A087UXM7</accession>
<proteinExistence type="predicted"/>
<gene>
    <name evidence="2" type="ORF">X975_15247</name>
</gene>
<evidence type="ECO:0000256" key="1">
    <source>
        <dbReference type="ARBA" id="ARBA00022801"/>
    </source>
</evidence>
<sequence length="45" mass="5223">MLKSFMTHLNNCGIVLASKSSRRKRILEEIVGLKFEVIPSRFEED</sequence>
<keyword evidence="3" id="KW-1185">Reference proteome</keyword>
<evidence type="ECO:0000313" key="3">
    <source>
        <dbReference type="Proteomes" id="UP000054359"/>
    </source>
</evidence>
<dbReference type="EMBL" id="KK122168">
    <property type="protein sequence ID" value="KFM82116.1"/>
    <property type="molecule type" value="Genomic_DNA"/>
</dbReference>
<protein>
    <submittedName>
        <fullName evidence="2">Uncharacterized protein</fullName>
    </submittedName>
</protein>
<dbReference type="Pfam" id="PF02545">
    <property type="entry name" value="Maf"/>
    <property type="match status" value="1"/>
</dbReference>